<gene>
    <name evidence="2" type="ORF">HDU87_007198</name>
</gene>
<evidence type="ECO:0000256" key="1">
    <source>
        <dbReference type="SAM" id="MobiDB-lite"/>
    </source>
</evidence>
<evidence type="ECO:0000313" key="3">
    <source>
        <dbReference type="Proteomes" id="UP001212152"/>
    </source>
</evidence>
<feature type="compositionally biased region" description="Low complexity" evidence="1">
    <location>
        <begin position="19"/>
        <end position="30"/>
    </location>
</feature>
<protein>
    <submittedName>
        <fullName evidence="2">Uncharacterized protein</fullName>
    </submittedName>
</protein>
<evidence type="ECO:0000313" key="2">
    <source>
        <dbReference type="EMBL" id="KAJ3173985.1"/>
    </source>
</evidence>
<dbReference type="Proteomes" id="UP001212152">
    <property type="component" value="Unassembled WGS sequence"/>
</dbReference>
<dbReference type="EMBL" id="JADGJQ010000066">
    <property type="protein sequence ID" value="KAJ3173985.1"/>
    <property type="molecule type" value="Genomic_DNA"/>
</dbReference>
<reference evidence="2" key="1">
    <citation type="submission" date="2020-05" db="EMBL/GenBank/DDBJ databases">
        <title>Phylogenomic resolution of chytrid fungi.</title>
        <authorList>
            <person name="Stajich J.E."/>
            <person name="Amses K."/>
            <person name="Simmons R."/>
            <person name="Seto K."/>
            <person name="Myers J."/>
            <person name="Bonds A."/>
            <person name="Quandt C.A."/>
            <person name="Barry K."/>
            <person name="Liu P."/>
            <person name="Grigoriev I."/>
            <person name="Longcore J.E."/>
            <person name="James T.Y."/>
        </authorList>
    </citation>
    <scope>NUCLEOTIDE SEQUENCE</scope>
    <source>
        <strain evidence="2">JEL0379</strain>
    </source>
</reference>
<sequence length="237" mass="26353">MASPPPPNPTASGSPPPSAAQQPESASPSPSTGPERQVPPLPSSTATTAPISEDGGWTAPTPNLIYNIQTRIEISSDPFARVAGMTWDFEEQYFVHTTPNEEDYNEDEDDDAQWEAVHDDNEEEVEEDQEFRVSCEETPAVTDHVRGSDVNQTVLEEDDHDDEDWEDMHSNSGQELEKEKECHVGFKEDLPLRSRIRELDVNDELEGEDENDDGNAFSGSFPADANHLMSDDDDDYT</sequence>
<feature type="region of interest" description="Disordered" evidence="1">
    <location>
        <begin position="137"/>
        <end position="237"/>
    </location>
</feature>
<feature type="compositionally biased region" description="Acidic residues" evidence="1">
    <location>
        <begin position="201"/>
        <end position="213"/>
    </location>
</feature>
<feature type="compositionally biased region" description="Pro residues" evidence="1">
    <location>
        <begin position="1"/>
        <end position="18"/>
    </location>
</feature>
<dbReference type="AlphaFoldDB" id="A0AAD5XJU1"/>
<organism evidence="2 3">
    <name type="scientific">Geranomyces variabilis</name>
    <dbReference type="NCBI Taxonomy" id="109894"/>
    <lineage>
        <taxon>Eukaryota</taxon>
        <taxon>Fungi</taxon>
        <taxon>Fungi incertae sedis</taxon>
        <taxon>Chytridiomycota</taxon>
        <taxon>Chytridiomycota incertae sedis</taxon>
        <taxon>Chytridiomycetes</taxon>
        <taxon>Spizellomycetales</taxon>
        <taxon>Powellomycetaceae</taxon>
        <taxon>Geranomyces</taxon>
    </lineage>
</organism>
<comment type="caution">
    <text evidence="2">The sequence shown here is derived from an EMBL/GenBank/DDBJ whole genome shotgun (WGS) entry which is preliminary data.</text>
</comment>
<name>A0AAD5XJU1_9FUNG</name>
<feature type="compositionally biased region" description="Basic and acidic residues" evidence="1">
    <location>
        <begin position="175"/>
        <end position="200"/>
    </location>
</feature>
<proteinExistence type="predicted"/>
<feature type="region of interest" description="Disordered" evidence="1">
    <location>
        <begin position="1"/>
        <end position="62"/>
    </location>
</feature>
<keyword evidence="3" id="KW-1185">Reference proteome</keyword>
<feature type="compositionally biased region" description="Acidic residues" evidence="1">
    <location>
        <begin position="155"/>
        <end position="166"/>
    </location>
</feature>
<accession>A0AAD5XJU1</accession>